<feature type="region of interest" description="Disordered" evidence="1">
    <location>
        <begin position="154"/>
        <end position="194"/>
    </location>
</feature>
<organism evidence="2 3">
    <name type="scientific">Zopfia rhizophila CBS 207.26</name>
    <dbReference type="NCBI Taxonomy" id="1314779"/>
    <lineage>
        <taxon>Eukaryota</taxon>
        <taxon>Fungi</taxon>
        <taxon>Dikarya</taxon>
        <taxon>Ascomycota</taxon>
        <taxon>Pezizomycotina</taxon>
        <taxon>Dothideomycetes</taxon>
        <taxon>Dothideomycetes incertae sedis</taxon>
        <taxon>Zopfiaceae</taxon>
        <taxon>Zopfia</taxon>
    </lineage>
</organism>
<dbReference type="Proteomes" id="UP000800200">
    <property type="component" value="Unassembled WGS sequence"/>
</dbReference>
<protein>
    <submittedName>
        <fullName evidence="2">Uncharacterized protein</fullName>
    </submittedName>
</protein>
<sequence length="613" mass="69631">MHWCGDHPNHEKTLAMLEEVKEVFRNEIKTEGRAEVESSLIATGFKPSRTQTASSQPAPAVDVRAEYCQSASVPVERLAIAPSPYLTRSKTQAFNILSAYQQAEHDRSTFDINRALLKTLDLSQSAKFDRPKINTAAPASEAQQPARFTSRDIRDYFSSSGSSPQHTSQPTSQEVTMSLNPSHDLTHNPQHAGPSNEIQVAAANDIIVMNNPNSQREHRNSQDSVLGHATPRTPKTPKPLPMKNDAIPDLVKELQQYWGRRFIETFIPEPQRPLVKRIPGAKRNTKRYPQNDPMKWKPAVLRGMLMIAKKTKAKARLRKLMADVVDYRIRHTGNKKHELVTTDFDVIDDVIERGWTVVQAFELRYRHLSRTRSGLGRGKDEDSQENKSGDAEDVEMEDEEIREPSPREKRTYRRARISSMKNENRVHHQAHGYALRQQHDAPQMAPQMPPHMQNEQLRQPNPFLEPARSALPGTQFHIQQHGHAQPITLTPSHAESEELQRNASAMRGHQNIQSRPVHSQSQAQHQASRVKSEIKIEQCINTPCRSRQFQVETPESGIGGKKYSGSDDDDEWLRAQLEVAEAKEKKAELRLQLLERRRAKKMGANPSNPMTLE</sequence>
<feature type="region of interest" description="Disordered" evidence="1">
    <location>
        <begin position="213"/>
        <end position="245"/>
    </location>
</feature>
<feature type="compositionally biased region" description="Low complexity" evidence="1">
    <location>
        <begin position="158"/>
        <end position="173"/>
    </location>
</feature>
<accession>A0A6A6ESK1</accession>
<reference evidence="2" key="1">
    <citation type="journal article" date="2020" name="Stud. Mycol.">
        <title>101 Dothideomycetes genomes: a test case for predicting lifestyles and emergence of pathogens.</title>
        <authorList>
            <person name="Haridas S."/>
            <person name="Albert R."/>
            <person name="Binder M."/>
            <person name="Bloem J."/>
            <person name="Labutti K."/>
            <person name="Salamov A."/>
            <person name="Andreopoulos B."/>
            <person name="Baker S."/>
            <person name="Barry K."/>
            <person name="Bills G."/>
            <person name="Bluhm B."/>
            <person name="Cannon C."/>
            <person name="Castanera R."/>
            <person name="Culley D."/>
            <person name="Daum C."/>
            <person name="Ezra D."/>
            <person name="Gonzalez J."/>
            <person name="Henrissat B."/>
            <person name="Kuo A."/>
            <person name="Liang C."/>
            <person name="Lipzen A."/>
            <person name="Lutzoni F."/>
            <person name="Magnuson J."/>
            <person name="Mondo S."/>
            <person name="Nolan M."/>
            <person name="Ohm R."/>
            <person name="Pangilinan J."/>
            <person name="Park H.-J."/>
            <person name="Ramirez L."/>
            <person name="Alfaro M."/>
            <person name="Sun H."/>
            <person name="Tritt A."/>
            <person name="Yoshinaga Y."/>
            <person name="Zwiers L.-H."/>
            <person name="Turgeon B."/>
            <person name="Goodwin S."/>
            <person name="Spatafora J."/>
            <person name="Crous P."/>
            <person name="Grigoriev I."/>
        </authorList>
    </citation>
    <scope>NUCLEOTIDE SEQUENCE</scope>
    <source>
        <strain evidence="2">CBS 207.26</strain>
    </source>
</reference>
<evidence type="ECO:0000313" key="2">
    <source>
        <dbReference type="EMBL" id="KAF2193952.1"/>
    </source>
</evidence>
<feature type="region of interest" description="Disordered" evidence="1">
    <location>
        <begin position="433"/>
        <end position="457"/>
    </location>
</feature>
<keyword evidence="3" id="KW-1185">Reference proteome</keyword>
<proteinExistence type="predicted"/>
<name>A0A6A6ESK1_9PEZI</name>
<feature type="compositionally biased region" description="Low complexity" evidence="1">
    <location>
        <begin position="440"/>
        <end position="453"/>
    </location>
</feature>
<feature type="compositionally biased region" description="Polar residues" evidence="1">
    <location>
        <begin position="174"/>
        <end position="189"/>
    </location>
</feature>
<feature type="compositionally biased region" description="Basic and acidic residues" evidence="1">
    <location>
        <begin position="377"/>
        <end position="390"/>
    </location>
</feature>
<feature type="region of interest" description="Disordered" evidence="1">
    <location>
        <begin position="496"/>
        <end position="532"/>
    </location>
</feature>
<feature type="compositionally biased region" description="Low complexity" evidence="1">
    <location>
        <begin position="518"/>
        <end position="527"/>
    </location>
</feature>
<dbReference type="OrthoDB" id="3800150at2759"/>
<feature type="compositionally biased region" description="Acidic residues" evidence="1">
    <location>
        <begin position="391"/>
        <end position="401"/>
    </location>
</feature>
<dbReference type="AlphaFoldDB" id="A0A6A6ESK1"/>
<feature type="region of interest" description="Disordered" evidence="1">
    <location>
        <begin position="372"/>
        <end position="413"/>
    </location>
</feature>
<gene>
    <name evidence="2" type="ORF">K469DRAFT_689033</name>
</gene>
<evidence type="ECO:0000313" key="3">
    <source>
        <dbReference type="Proteomes" id="UP000800200"/>
    </source>
</evidence>
<evidence type="ECO:0000256" key="1">
    <source>
        <dbReference type="SAM" id="MobiDB-lite"/>
    </source>
</evidence>
<dbReference type="EMBL" id="ML994612">
    <property type="protein sequence ID" value="KAF2193952.1"/>
    <property type="molecule type" value="Genomic_DNA"/>
</dbReference>